<evidence type="ECO:0000313" key="2">
    <source>
        <dbReference type="EMBL" id="GLK86196.1"/>
    </source>
</evidence>
<evidence type="ECO:0000259" key="1">
    <source>
        <dbReference type="Pfam" id="PF02538"/>
    </source>
</evidence>
<accession>A0A9W6K0X0</accession>
<organism evidence="2 3">
    <name type="scientific">Ancylobacter defluvii</name>
    <dbReference type="NCBI Taxonomy" id="1282440"/>
    <lineage>
        <taxon>Bacteria</taxon>
        <taxon>Pseudomonadati</taxon>
        <taxon>Pseudomonadota</taxon>
        <taxon>Alphaproteobacteria</taxon>
        <taxon>Hyphomicrobiales</taxon>
        <taxon>Xanthobacteraceae</taxon>
        <taxon>Ancylobacter</taxon>
    </lineage>
</organism>
<gene>
    <name evidence="2" type="ORF">GCM10017653_42660</name>
</gene>
<feature type="domain" description="Hydantoinase B/oxoprolinase" evidence="1">
    <location>
        <begin position="15"/>
        <end position="545"/>
    </location>
</feature>
<dbReference type="GO" id="GO:0005829">
    <property type="term" value="C:cytosol"/>
    <property type="evidence" value="ECO:0007669"/>
    <property type="project" value="TreeGrafter"/>
</dbReference>
<dbReference type="InterPro" id="IPR003692">
    <property type="entry name" value="Hydantoinase_B"/>
</dbReference>
<comment type="caution">
    <text evidence="2">The sequence shown here is derived from an EMBL/GenBank/DDBJ whole genome shotgun (WGS) entry which is preliminary data.</text>
</comment>
<dbReference type="Pfam" id="PF02538">
    <property type="entry name" value="Hydantoinase_B"/>
    <property type="match status" value="1"/>
</dbReference>
<name>A0A9W6K0X0_9HYPH</name>
<protein>
    <submittedName>
        <fullName evidence="2">Hydantoinase</fullName>
    </submittedName>
</protein>
<dbReference type="RefSeq" id="WP_246546178.1">
    <property type="nucleotide sequence ID" value="NZ_BSFM01000017.1"/>
</dbReference>
<reference evidence="2" key="1">
    <citation type="journal article" date="2014" name="Int. J. Syst. Evol. Microbiol.">
        <title>Complete genome sequence of Corynebacterium casei LMG S-19264T (=DSM 44701T), isolated from a smear-ripened cheese.</title>
        <authorList>
            <consortium name="US DOE Joint Genome Institute (JGI-PGF)"/>
            <person name="Walter F."/>
            <person name="Albersmeier A."/>
            <person name="Kalinowski J."/>
            <person name="Ruckert C."/>
        </authorList>
    </citation>
    <scope>NUCLEOTIDE SEQUENCE</scope>
    <source>
        <strain evidence="2">VKM B-2789</strain>
    </source>
</reference>
<dbReference type="PANTHER" id="PTHR11365:SF23">
    <property type="entry name" value="HYPOTHETICAL 5-OXOPROLINASE (EUROFUNG)-RELATED"/>
    <property type="match status" value="1"/>
</dbReference>
<dbReference type="InterPro" id="IPR045079">
    <property type="entry name" value="Oxoprolinase-like"/>
</dbReference>
<evidence type="ECO:0000313" key="3">
    <source>
        <dbReference type="Proteomes" id="UP001143330"/>
    </source>
</evidence>
<sequence length="598" mass="63466">MSMITKTLEAPATGVRMAIISNRMEGIARKMQNTLFRTARSGVLNTAHDFSCVILTADCQLLATAESLPIHTLIGPDLMCQYVKKYHPVLKAGDCYLHNSPYEGDSHAADHCLIVPVVDDAGITRFFVLAKAHQADCGNSQPTTYMGGARDVFEEGALIFSAAKIQSGYEDNQDLIRMCRSRIRVPEQWWGDYLATLGAVRIGERELLALGKEIGWQALDDYADSWFQYSEDKMAQAISRLPSGKVTVHSGHDPFPGVPDGIPVNVTVEVDAAAGRITVDLTDNIDCQPSGLNLSEGCARTAAMIGIYNGLIDHSVPPNAGSFRRVDIKLRENCVVGIPSHPHSCSVATTNLADRVSTPVQRAIAEIAPGFGMAETGPIMPPAMGVISGKDPRTGESFVNQIFLGVTGGAGTPVTDGFLTIIHCGNAGLCRQDSIEVDELHHPLFVADRRLLADTEGAGTYRGAPSMRAEFGPIEGCTMKVIYTADGTINPAVGALGGGSGGLSDAFKRELDGSLTRLPGCYGVELKPGETVVSVSAGGGGYGEPRQRKAESVLADVREGWISPERAREVYSLAVSGTAEDDTFAIDAAATAALRAGG</sequence>
<dbReference type="Proteomes" id="UP001143330">
    <property type="component" value="Unassembled WGS sequence"/>
</dbReference>
<dbReference type="AlphaFoldDB" id="A0A9W6K0X0"/>
<dbReference type="GO" id="GO:0017168">
    <property type="term" value="F:5-oxoprolinase (ATP-hydrolyzing) activity"/>
    <property type="evidence" value="ECO:0007669"/>
    <property type="project" value="TreeGrafter"/>
</dbReference>
<dbReference type="PANTHER" id="PTHR11365">
    <property type="entry name" value="5-OXOPROLINASE RELATED"/>
    <property type="match status" value="1"/>
</dbReference>
<proteinExistence type="predicted"/>
<keyword evidence="3" id="KW-1185">Reference proteome</keyword>
<dbReference type="GO" id="GO:0006749">
    <property type="term" value="P:glutathione metabolic process"/>
    <property type="evidence" value="ECO:0007669"/>
    <property type="project" value="TreeGrafter"/>
</dbReference>
<dbReference type="EMBL" id="BSFM01000017">
    <property type="protein sequence ID" value="GLK86196.1"/>
    <property type="molecule type" value="Genomic_DNA"/>
</dbReference>
<reference evidence="2" key="2">
    <citation type="submission" date="2023-01" db="EMBL/GenBank/DDBJ databases">
        <authorList>
            <person name="Sun Q."/>
            <person name="Evtushenko L."/>
        </authorList>
    </citation>
    <scope>NUCLEOTIDE SEQUENCE</scope>
    <source>
        <strain evidence="2">VKM B-2789</strain>
    </source>
</reference>